<reference evidence="1 2" key="1">
    <citation type="submission" date="2024-07" db="EMBL/GenBank/DDBJ databases">
        <title>Chromosome-level genome assembly of the water stick insect Ranatra chinensis (Heteroptera: Nepidae).</title>
        <authorList>
            <person name="Liu X."/>
        </authorList>
    </citation>
    <scope>NUCLEOTIDE SEQUENCE [LARGE SCALE GENOMIC DNA]</scope>
    <source>
        <strain evidence="1">Cailab_2021Rc</strain>
        <tissue evidence="1">Muscle</tissue>
    </source>
</reference>
<proteinExistence type="predicted"/>
<sequence length="112" mass="13275">MLAIKDQVINTKYYQKHIIKDRSITDDRQMPKMPCYPVNYKAYHSALAQRQYLSMHNLVVNVIHQQKAVLNKLIADFIPYYTYKLVAVLENGNLKLYRTILMIILLFITDRI</sequence>
<organism evidence="1 2">
    <name type="scientific">Ranatra chinensis</name>
    <dbReference type="NCBI Taxonomy" id="642074"/>
    <lineage>
        <taxon>Eukaryota</taxon>
        <taxon>Metazoa</taxon>
        <taxon>Ecdysozoa</taxon>
        <taxon>Arthropoda</taxon>
        <taxon>Hexapoda</taxon>
        <taxon>Insecta</taxon>
        <taxon>Pterygota</taxon>
        <taxon>Neoptera</taxon>
        <taxon>Paraneoptera</taxon>
        <taxon>Hemiptera</taxon>
        <taxon>Heteroptera</taxon>
        <taxon>Panheteroptera</taxon>
        <taxon>Nepomorpha</taxon>
        <taxon>Nepidae</taxon>
        <taxon>Ranatrinae</taxon>
        <taxon>Ranatra</taxon>
    </lineage>
</organism>
<accession>A0ABD0YYT8</accession>
<dbReference type="AlphaFoldDB" id="A0ABD0YYT8"/>
<keyword evidence="2" id="KW-1185">Reference proteome</keyword>
<protein>
    <submittedName>
        <fullName evidence="1">Uncharacterized protein</fullName>
    </submittedName>
</protein>
<dbReference type="EMBL" id="JBFDAA010000008">
    <property type="protein sequence ID" value="KAL1130378.1"/>
    <property type="molecule type" value="Genomic_DNA"/>
</dbReference>
<comment type="caution">
    <text evidence="1">The sequence shown here is derived from an EMBL/GenBank/DDBJ whole genome shotgun (WGS) entry which is preliminary data.</text>
</comment>
<dbReference type="Proteomes" id="UP001558652">
    <property type="component" value="Unassembled WGS sequence"/>
</dbReference>
<evidence type="ECO:0000313" key="1">
    <source>
        <dbReference type="EMBL" id="KAL1130378.1"/>
    </source>
</evidence>
<name>A0ABD0YYT8_9HEMI</name>
<gene>
    <name evidence="1" type="ORF">AAG570_013316</name>
</gene>
<evidence type="ECO:0000313" key="2">
    <source>
        <dbReference type="Proteomes" id="UP001558652"/>
    </source>
</evidence>